<comment type="subcellular location">
    <subcellularLocation>
        <location evidence="2">Cytoplasm</location>
    </subcellularLocation>
</comment>
<protein>
    <recommendedName>
        <fullName evidence="9">peptidylprolyl isomerase</fullName>
        <ecNumber evidence="9">5.2.1.8</ecNumber>
    </recommendedName>
</protein>
<dbReference type="GO" id="GO:0003755">
    <property type="term" value="F:peptidyl-prolyl cis-trans isomerase activity"/>
    <property type="evidence" value="ECO:0007669"/>
    <property type="project" value="UniProtKB-KW"/>
</dbReference>
<evidence type="ECO:0000256" key="7">
    <source>
        <dbReference type="ARBA" id="ARBA00023235"/>
    </source>
</evidence>
<comment type="function">
    <text evidence="8">Also involved in hydrogenase metallocenter assembly, probably by participating in the nickel insertion step. This function in hydrogenase biosynthesis requires chaperone activity and the presence of the metal-binding domain, but not PPIase activity.</text>
</comment>
<keyword evidence="5 9" id="KW-0697">Rotamase</keyword>
<evidence type="ECO:0000259" key="10">
    <source>
        <dbReference type="PROSITE" id="PS50059"/>
    </source>
</evidence>
<comment type="catalytic activity">
    <reaction evidence="1 9">
        <text>[protein]-peptidylproline (omega=180) = [protein]-peptidylproline (omega=0)</text>
        <dbReference type="Rhea" id="RHEA:16237"/>
        <dbReference type="Rhea" id="RHEA-COMP:10747"/>
        <dbReference type="Rhea" id="RHEA-COMP:10748"/>
        <dbReference type="ChEBI" id="CHEBI:83833"/>
        <dbReference type="ChEBI" id="CHEBI:83834"/>
        <dbReference type="EC" id="5.2.1.8"/>
    </reaction>
</comment>
<keyword evidence="4" id="KW-0963">Cytoplasm</keyword>
<evidence type="ECO:0000313" key="11">
    <source>
        <dbReference type="EMBL" id="CAG4883473.1"/>
    </source>
</evidence>
<sequence>MLITKNTVVTLSYRVTDSDRNLVDEGSAPLVYLHGGYDGIFPRIEESLQGKAVGDKLDIRLQPNDAFGEYDAELVFIEPRNLFPDSIEVGMQFERATEQELGGTLQEDDVLYTITDITDDKVVIDGNHPLAGQTLVFTCEVSDVRIATAEEVSHGHIHEPGGHHH</sequence>
<reference evidence="11" key="1">
    <citation type="submission" date="2021-04" db="EMBL/GenBank/DDBJ databases">
        <authorList>
            <person name="Hornung B."/>
        </authorList>
    </citation>
    <scope>NUCLEOTIDE SEQUENCE</scope>
    <source>
        <strain evidence="11">G5G6</strain>
    </source>
</reference>
<organism evidence="11 12">
    <name type="scientific">Georgfuchsia toluolica</name>
    <dbReference type="NCBI Taxonomy" id="424218"/>
    <lineage>
        <taxon>Bacteria</taxon>
        <taxon>Pseudomonadati</taxon>
        <taxon>Pseudomonadota</taxon>
        <taxon>Betaproteobacteria</taxon>
        <taxon>Nitrosomonadales</taxon>
        <taxon>Sterolibacteriaceae</taxon>
        <taxon>Georgfuchsia</taxon>
    </lineage>
</organism>
<dbReference type="EMBL" id="CAJQUM010000001">
    <property type="protein sequence ID" value="CAG4883473.1"/>
    <property type="molecule type" value="Genomic_DNA"/>
</dbReference>
<comment type="caution">
    <text evidence="11">The sequence shown here is derived from an EMBL/GenBank/DDBJ whole genome shotgun (WGS) entry which is preliminary data.</text>
</comment>
<evidence type="ECO:0000256" key="6">
    <source>
        <dbReference type="ARBA" id="ARBA00023186"/>
    </source>
</evidence>
<dbReference type="InterPro" id="IPR001179">
    <property type="entry name" value="PPIase_FKBP_dom"/>
</dbReference>
<dbReference type="RefSeq" id="WP_220635440.1">
    <property type="nucleotide sequence ID" value="NZ_CAJQUM010000001.1"/>
</dbReference>
<dbReference type="PANTHER" id="PTHR47861:SF3">
    <property type="entry name" value="FKBP-TYPE PEPTIDYL-PROLYL CIS-TRANS ISOMERASE SLYD"/>
    <property type="match status" value="1"/>
</dbReference>
<gene>
    <name evidence="11" type="primary">slyD</name>
    <name evidence="11" type="ORF">GTOL_11356</name>
</gene>
<evidence type="ECO:0000256" key="9">
    <source>
        <dbReference type="PROSITE-ProRule" id="PRU00277"/>
    </source>
</evidence>
<proteinExistence type="inferred from homology"/>
<dbReference type="Gene3D" id="3.10.50.40">
    <property type="match status" value="1"/>
</dbReference>
<dbReference type="InterPro" id="IPR046357">
    <property type="entry name" value="PPIase_dom_sf"/>
</dbReference>
<dbReference type="EC" id="5.2.1.8" evidence="9"/>
<name>A0A916J3T8_9PROT</name>
<comment type="similarity">
    <text evidence="3">Belongs to the FKBP-type PPIase family.</text>
</comment>
<evidence type="ECO:0000256" key="1">
    <source>
        <dbReference type="ARBA" id="ARBA00000971"/>
    </source>
</evidence>
<dbReference type="AlphaFoldDB" id="A0A916J3T8"/>
<dbReference type="SUPFAM" id="SSF54534">
    <property type="entry name" value="FKBP-like"/>
    <property type="match status" value="1"/>
</dbReference>
<accession>A0A916J3T8</accession>
<evidence type="ECO:0000256" key="4">
    <source>
        <dbReference type="ARBA" id="ARBA00022490"/>
    </source>
</evidence>
<dbReference type="PROSITE" id="PS50059">
    <property type="entry name" value="FKBP_PPIASE"/>
    <property type="match status" value="1"/>
</dbReference>
<dbReference type="GO" id="GO:0005737">
    <property type="term" value="C:cytoplasm"/>
    <property type="evidence" value="ECO:0007669"/>
    <property type="project" value="UniProtKB-SubCell"/>
</dbReference>
<evidence type="ECO:0000256" key="5">
    <source>
        <dbReference type="ARBA" id="ARBA00023110"/>
    </source>
</evidence>
<evidence type="ECO:0000256" key="8">
    <source>
        <dbReference type="ARBA" id="ARBA00037071"/>
    </source>
</evidence>
<dbReference type="Proteomes" id="UP000742786">
    <property type="component" value="Unassembled WGS sequence"/>
</dbReference>
<keyword evidence="12" id="KW-1185">Reference proteome</keyword>
<feature type="domain" description="PPIase FKBP-type" evidence="10">
    <location>
        <begin position="6"/>
        <end position="79"/>
    </location>
</feature>
<dbReference type="GO" id="GO:0042026">
    <property type="term" value="P:protein refolding"/>
    <property type="evidence" value="ECO:0007669"/>
    <property type="project" value="UniProtKB-ARBA"/>
</dbReference>
<evidence type="ECO:0000256" key="3">
    <source>
        <dbReference type="ARBA" id="ARBA00006577"/>
    </source>
</evidence>
<evidence type="ECO:0000313" key="12">
    <source>
        <dbReference type="Proteomes" id="UP000742786"/>
    </source>
</evidence>
<dbReference type="PANTHER" id="PTHR47861">
    <property type="entry name" value="FKBP-TYPE PEPTIDYL-PROLYL CIS-TRANS ISOMERASE SLYD"/>
    <property type="match status" value="1"/>
</dbReference>
<keyword evidence="6" id="KW-0143">Chaperone</keyword>
<evidence type="ECO:0000256" key="2">
    <source>
        <dbReference type="ARBA" id="ARBA00004496"/>
    </source>
</evidence>
<keyword evidence="7 9" id="KW-0413">Isomerase</keyword>